<evidence type="ECO:0000259" key="1">
    <source>
        <dbReference type="Pfam" id="PF00535"/>
    </source>
</evidence>
<gene>
    <name evidence="2" type="ordered locus">UWK_02823</name>
</gene>
<dbReference type="Pfam" id="PF00535">
    <property type="entry name" value="Glycos_transf_2"/>
    <property type="match status" value="1"/>
</dbReference>
<dbReference type="OrthoDB" id="5291101at2"/>
<proteinExistence type="predicted"/>
<dbReference type="PANTHER" id="PTHR22916:SF3">
    <property type="entry name" value="UDP-GLCNAC:BETAGAL BETA-1,3-N-ACETYLGLUCOSAMINYLTRANSFERASE-LIKE PROTEIN 1"/>
    <property type="match status" value="1"/>
</dbReference>
<sequence length="303" mass="34474">MTGISVIIPTYNRVSFLGRALDSVRRQTMACDEIIVVDDGSSDATYEIVDTFARECEVPVHYIFQENGGPARARNTGIGIAKFSHIAFLDSDDHWLKNKLKLQFDGLAGNPDMVISHTHERWYRRGIHLNQKKIHQPRSGNIFKHCLQLCAVGMSTVMVKKELFNTVGLFNEEFRCCEDYDMWLRVASKFPFLLIPSPLTIKEGGRDDQVSYQFRIGMDKLRITAINDLLASSSLTGEQTLWSLEELRRKCHVYGKGCIKHRRIVEGERYLALGQWAEKNIARFSRGASTISETTIKLSALQI</sequence>
<dbReference type="CDD" id="cd00761">
    <property type="entry name" value="Glyco_tranf_GTA_type"/>
    <property type="match status" value="1"/>
</dbReference>
<protein>
    <submittedName>
        <fullName evidence="2">Glycosyl transferase</fullName>
    </submittedName>
</protein>
<name>M1NIF8_DESSD</name>
<dbReference type="SUPFAM" id="SSF53448">
    <property type="entry name" value="Nucleotide-diphospho-sugar transferases"/>
    <property type="match status" value="1"/>
</dbReference>
<keyword evidence="3" id="KW-1185">Reference proteome</keyword>
<dbReference type="GO" id="GO:0016758">
    <property type="term" value="F:hexosyltransferase activity"/>
    <property type="evidence" value="ECO:0007669"/>
    <property type="project" value="UniProtKB-ARBA"/>
</dbReference>
<dbReference type="Proteomes" id="UP000011721">
    <property type="component" value="Chromosome"/>
</dbReference>
<dbReference type="KEGG" id="dsf:UWK_02823"/>
<dbReference type="STRING" id="1167006.UWK_02823"/>
<accession>M1NIF8</accession>
<dbReference type="Gene3D" id="3.90.550.10">
    <property type="entry name" value="Spore Coat Polysaccharide Biosynthesis Protein SpsA, Chain A"/>
    <property type="match status" value="1"/>
</dbReference>
<evidence type="ECO:0000313" key="3">
    <source>
        <dbReference type="Proteomes" id="UP000011721"/>
    </source>
</evidence>
<dbReference type="PANTHER" id="PTHR22916">
    <property type="entry name" value="GLYCOSYLTRANSFERASE"/>
    <property type="match status" value="1"/>
</dbReference>
<reference evidence="3" key="1">
    <citation type="journal article" date="2013" name="Stand. Genomic Sci.">
        <title>Complete genome sequence of Desulfocapsa sulfexigens, a marine deltaproteobacterium specialized in disproportionating inorganic sulfur compounds.</title>
        <authorList>
            <person name="Finster K.W."/>
            <person name="Kjeldsen K.U."/>
            <person name="Kube M."/>
            <person name="Reinhardt R."/>
            <person name="Mussmann M."/>
            <person name="Amann R."/>
            <person name="Schreiber L."/>
        </authorList>
    </citation>
    <scope>NUCLEOTIDE SEQUENCE [LARGE SCALE GENOMIC DNA]</scope>
    <source>
        <strain evidence="3">DSM 10523 / SB164P1</strain>
    </source>
</reference>
<dbReference type="RefSeq" id="WP_015405040.1">
    <property type="nucleotide sequence ID" value="NC_020304.1"/>
</dbReference>
<dbReference type="HOGENOM" id="CLU_025996_0_0_7"/>
<dbReference type="InterPro" id="IPR029044">
    <property type="entry name" value="Nucleotide-diphossugar_trans"/>
</dbReference>
<feature type="domain" description="Glycosyltransferase 2-like" evidence="1">
    <location>
        <begin position="5"/>
        <end position="118"/>
    </location>
</feature>
<dbReference type="EMBL" id="CP003985">
    <property type="protein sequence ID" value="AGF79354.1"/>
    <property type="molecule type" value="Genomic_DNA"/>
</dbReference>
<keyword evidence="2" id="KW-0808">Transferase</keyword>
<dbReference type="eggNOG" id="COG1216">
    <property type="taxonomic scope" value="Bacteria"/>
</dbReference>
<organism evidence="2 3">
    <name type="scientific">Desulfocapsa sulfexigens (strain DSM 10523 / SB164P1)</name>
    <dbReference type="NCBI Taxonomy" id="1167006"/>
    <lineage>
        <taxon>Bacteria</taxon>
        <taxon>Pseudomonadati</taxon>
        <taxon>Thermodesulfobacteriota</taxon>
        <taxon>Desulfobulbia</taxon>
        <taxon>Desulfobulbales</taxon>
        <taxon>Desulfocapsaceae</taxon>
        <taxon>Desulfocapsa</taxon>
    </lineage>
</organism>
<evidence type="ECO:0000313" key="2">
    <source>
        <dbReference type="EMBL" id="AGF79354.1"/>
    </source>
</evidence>
<dbReference type="InterPro" id="IPR001173">
    <property type="entry name" value="Glyco_trans_2-like"/>
</dbReference>
<dbReference type="AlphaFoldDB" id="M1NIF8"/>